<evidence type="ECO:0000259" key="1">
    <source>
        <dbReference type="Pfam" id="PF13622"/>
    </source>
</evidence>
<dbReference type="EMBL" id="NEVM01000002">
    <property type="protein sequence ID" value="OZI35068.1"/>
    <property type="molecule type" value="Genomic_DNA"/>
</dbReference>
<dbReference type="Gene3D" id="2.40.160.210">
    <property type="entry name" value="Acyl-CoA thioesterase, double hotdog domain"/>
    <property type="match status" value="1"/>
</dbReference>
<protein>
    <submittedName>
        <fullName evidence="3">Thioesterase</fullName>
    </submittedName>
</protein>
<evidence type="ECO:0000259" key="2">
    <source>
        <dbReference type="Pfam" id="PF20789"/>
    </source>
</evidence>
<dbReference type="OrthoDB" id="1413770at2"/>
<comment type="caution">
    <text evidence="3">The sequence shown here is derived from an EMBL/GenBank/DDBJ whole genome shotgun (WGS) entry which is preliminary data.</text>
</comment>
<dbReference type="InterPro" id="IPR042171">
    <property type="entry name" value="Acyl-CoA_hotdog"/>
</dbReference>
<feature type="domain" description="Acyl-CoA thioesterase-like N-terminal HotDog" evidence="1">
    <location>
        <begin position="29"/>
        <end position="113"/>
    </location>
</feature>
<evidence type="ECO:0000313" key="3">
    <source>
        <dbReference type="EMBL" id="OZI35068.1"/>
    </source>
</evidence>
<accession>A0A261SCD3</accession>
<dbReference type="InterPro" id="IPR049449">
    <property type="entry name" value="TesB_ACOT8-like_N"/>
</dbReference>
<dbReference type="SUPFAM" id="SSF54637">
    <property type="entry name" value="Thioesterase/thiol ester dehydrase-isomerase"/>
    <property type="match status" value="1"/>
</dbReference>
<dbReference type="AlphaFoldDB" id="A0A261SCD3"/>
<gene>
    <name evidence="3" type="ORF">CAL29_13275</name>
</gene>
<reference evidence="4" key="1">
    <citation type="submission" date="2017-05" db="EMBL/GenBank/DDBJ databases">
        <title>Complete and WGS of Bordetella genogroups.</title>
        <authorList>
            <person name="Spilker T."/>
            <person name="Lipuma J."/>
        </authorList>
    </citation>
    <scope>NUCLEOTIDE SEQUENCE [LARGE SCALE GENOMIC DNA]</scope>
    <source>
        <strain evidence="4">AU16122</strain>
    </source>
</reference>
<dbReference type="RefSeq" id="WP_094854071.1">
    <property type="nucleotide sequence ID" value="NZ_NEVM01000002.1"/>
</dbReference>
<name>A0A261SCD3_9BORD</name>
<keyword evidence="4" id="KW-1185">Reference proteome</keyword>
<dbReference type="InterPro" id="IPR049450">
    <property type="entry name" value="ACOT8-like_C"/>
</dbReference>
<dbReference type="Proteomes" id="UP000216020">
    <property type="component" value="Unassembled WGS sequence"/>
</dbReference>
<proteinExistence type="predicted"/>
<sequence length="267" mass="28631">MKNQNASRPSSYFESVGASRFVPTLHVGGGWNPAEQHIAPALGLLAHLVETHRDARRQDGLQIGRASYDIYGTLPMEACDVEIEVIRPGRTIELVEARLSHEGRVGLTLRAWLMAAMDTEALAGDPFPRLPAPDDLPPWDMTGVWPGGYVRSLQLRRAEAVPGAATYWVDTDVQLLAGASPSPTARLLGLLDTANGVSPRAHPKDVAFPNIDLTAHLLRQPVGGWVGFDTKVGFGPAGLGVTHSIVHDARGPVAVLSQSLTVRPRTA</sequence>
<dbReference type="Pfam" id="PF20789">
    <property type="entry name" value="4HBT_3C"/>
    <property type="match status" value="1"/>
</dbReference>
<dbReference type="Pfam" id="PF13622">
    <property type="entry name" value="4HBT_3"/>
    <property type="match status" value="1"/>
</dbReference>
<dbReference type="InterPro" id="IPR029069">
    <property type="entry name" value="HotDog_dom_sf"/>
</dbReference>
<evidence type="ECO:0000313" key="4">
    <source>
        <dbReference type="Proteomes" id="UP000216020"/>
    </source>
</evidence>
<feature type="domain" description="Acyl-CoA thioesterase-like C-terminal" evidence="2">
    <location>
        <begin position="133"/>
        <end position="262"/>
    </location>
</feature>
<organism evidence="3 4">
    <name type="scientific">Bordetella genomosp. 10</name>
    <dbReference type="NCBI Taxonomy" id="1416804"/>
    <lineage>
        <taxon>Bacteria</taxon>
        <taxon>Pseudomonadati</taxon>
        <taxon>Pseudomonadota</taxon>
        <taxon>Betaproteobacteria</taxon>
        <taxon>Burkholderiales</taxon>
        <taxon>Alcaligenaceae</taxon>
        <taxon>Bordetella</taxon>
    </lineage>
</organism>